<proteinExistence type="predicted"/>
<dbReference type="PANTHER" id="PTHR11697:SF230">
    <property type="entry name" value="ZINC FINGER, MYM DOMAIN CONTAINING 1"/>
    <property type="match status" value="1"/>
</dbReference>
<accession>A0A9R1VV76</accession>
<gene>
    <name evidence="1" type="ORF">LSAT_V11C400163040</name>
</gene>
<evidence type="ECO:0000313" key="1">
    <source>
        <dbReference type="EMBL" id="KAJ0213140.1"/>
    </source>
</evidence>
<organism evidence="1 2">
    <name type="scientific">Lactuca sativa</name>
    <name type="common">Garden lettuce</name>
    <dbReference type="NCBI Taxonomy" id="4236"/>
    <lineage>
        <taxon>Eukaryota</taxon>
        <taxon>Viridiplantae</taxon>
        <taxon>Streptophyta</taxon>
        <taxon>Embryophyta</taxon>
        <taxon>Tracheophyta</taxon>
        <taxon>Spermatophyta</taxon>
        <taxon>Magnoliopsida</taxon>
        <taxon>eudicotyledons</taxon>
        <taxon>Gunneridae</taxon>
        <taxon>Pentapetalae</taxon>
        <taxon>asterids</taxon>
        <taxon>campanulids</taxon>
        <taxon>Asterales</taxon>
        <taxon>Asteraceae</taxon>
        <taxon>Cichorioideae</taxon>
        <taxon>Cichorieae</taxon>
        <taxon>Lactucinae</taxon>
        <taxon>Lactuca</taxon>
    </lineage>
</organism>
<dbReference type="InterPro" id="IPR055298">
    <property type="entry name" value="AtLOH3-like"/>
</dbReference>
<keyword evidence="2" id="KW-1185">Reference proteome</keyword>
<sequence length="84" mass="9441">MEALAEGELESGTGLNQEVDIKRPFDTRWGSHFASLLNIQTIYVSICDVLEDLVEFDSDSDRRAEAICDNPKLVPFPLIKIQIC</sequence>
<evidence type="ECO:0000313" key="2">
    <source>
        <dbReference type="Proteomes" id="UP000235145"/>
    </source>
</evidence>
<comment type="caution">
    <text evidence="1">The sequence shown here is derived from an EMBL/GenBank/DDBJ whole genome shotgun (WGS) entry which is preliminary data.</text>
</comment>
<dbReference type="EMBL" id="NBSK02000004">
    <property type="protein sequence ID" value="KAJ0213140.1"/>
    <property type="molecule type" value="Genomic_DNA"/>
</dbReference>
<dbReference type="Proteomes" id="UP000235145">
    <property type="component" value="Unassembled WGS sequence"/>
</dbReference>
<reference evidence="1 2" key="1">
    <citation type="journal article" date="2017" name="Nat. Commun.">
        <title>Genome assembly with in vitro proximity ligation data and whole-genome triplication in lettuce.</title>
        <authorList>
            <person name="Reyes-Chin-Wo S."/>
            <person name="Wang Z."/>
            <person name="Yang X."/>
            <person name="Kozik A."/>
            <person name="Arikit S."/>
            <person name="Song C."/>
            <person name="Xia L."/>
            <person name="Froenicke L."/>
            <person name="Lavelle D.O."/>
            <person name="Truco M.J."/>
            <person name="Xia R."/>
            <person name="Zhu S."/>
            <person name="Xu C."/>
            <person name="Xu H."/>
            <person name="Xu X."/>
            <person name="Cox K."/>
            <person name="Korf I."/>
            <person name="Meyers B.C."/>
            <person name="Michelmore R.W."/>
        </authorList>
    </citation>
    <scope>NUCLEOTIDE SEQUENCE [LARGE SCALE GENOMIC DNA]</scope>
    <source>
        <strain evidence="2">cv. Salinas</strain>
        <tissue evidence="1">Seedlings</tissue>
    </source>
</reference>
<name>A0A9R1VV76_LACSA</name>
<dbReference type="PANTHER" id="PTHR11697">
    <property type="entry name" value="GENERAL TRANSCRIPTION FACTOR 2-RELATED ZINC FINGER PROTEIN"/>
    <property type="match status" value="1"/>
</dbReference>
<protein>
    <submittedName>
        <fullName evidence="1">Uncharacterized protein</fullName>
    </submittedName>
</protein>
<dbReference type="AlphaFoldDB" id="A0A9R1VV76"/>